<reference evidence="1" key="1">
    <citation type="submission" date="2021-06" db="EMBL/GenBank/DDBJ databases">
        <authorList>
            <person name="Kallberg Y."/>
            <person name="Tangrot J."/>
            <person name="Rosling A."/>
        </authorList>
    </citation>
    <scope>NUCLEOTIDE SEQUENCE</scope>
    <source>
        <strain evidence="1">MA453B</strain>
    </source>
</reference>
<comment type="caution">
    <text evidence="1">The sequence shown here is derived from an EMBL/GenBank/DDBJ whole genome shotgun (WGS) entry which is preliminary data.</text>
</comment>
<evidence type="ECO:0000313" key="2">
    <source>
        <dbReference type="Proteomes" id="UP000789405"/>
    </source>
</evidence>
<evidence type="ECO:0000313" key="1">
    <source>
        <dbReference type="EMBL" id="CAG8797754.1"/>
    </source>
</evidence>
<gene>
    <name evidence="1" type="ORF">DERYTH_LOCUS22738</name>
</gene>
<name>A0A9N9JWQ1_9GLOM</name>
<dbReference type="EMBL" id="CAJVPY010032416">
    <property type="protein sequence ID" value="CAG8797754.1"/>
    <property type="molecule type" value="Genomic_DNA"/>
</dbReference>
<organism evidence="1 2">
    <name type="scientific">Dentiscutata erythropus</name>
    <dbReference type="NCBI Taxonomy" id="1348616"/>
    <lineage>
        <taxon>Eukaryota</taxon>
        <taxon>Fungi</taxon>
        <taxon>Fungi incertae sedis</taxon>
        <taxon>Mucoromycota</taxon>
        <taxon>Glomeromycotina</taxon>
        <taxon>Glomeromycetes</taxon>
        <taxon>Diversisporales</taxon>
        <taxon>Gigasporaceae</taxon>
        <taxon>Dentiscutata</taxon>
    </lineage>
</organism>
<sequence>FIENGGLVTFGGYLPSMVSTTISWLLLVDQGGLWKININ</sequence>
<dbReference type="AlphaFoldDB" id="A0A9N9JWQ1"/>
<proteinExistence type="predicted"/>
<dbReference type="Proteomes" id="UP000789405">
    <property type="component" value="Unassembled WGS sequence"/>
</dbReference>
<keyword evidence="2" id="KW-1185">Reference proteome</keyword>
<accession>A0A9N9JWQ1</accession>
<feature type="non-terminal residue" evidence="1">
    <location>
        <position position="1"/>
    </location>
</feature>
<protein>
    <submittedName>
        <fullName evidence="1">18009_t:CDS:1</fullName>
    </submittedName>
</protein>
<feature type="non-terminal residue" evidence="1">
    <location>
        <position position="39"/>
    </location>
</feature>